<keyword evidence="3" id="KW-1185">Reference proteome</keyword>
<dbReference type="Proteomes" id="UP000003163">
    <property type="component" value="Unassembled WGS sequence"/>
</dbReference>
<protein>
    <submittedName>
        <fullName evidence="2">Uncharacterized protein</fullName>
    </submittedName>
</protein>
<feature type="region of interest" description="Disordered" evidence="1">
    <location>
        <begin position="1"/>
        <end position="212"/>
    </location>
</feature>
<reference evidence="3" key="2">
    <citation type="submission" date="2015-07" db="EMBL/GenBank/DDBJ databases">
        <title>Contrasting host-pathogen interactions and genome evolution in two generalist and specialist microsporidian pathogens of mosquitoes.</title>
        <authorList>
            <consortium name="The Broad Institute Genomics Platform"/>
            <consortium name="The Broad Institute Genome Sequencing Center for Infectious Disease"/>
            <person name="Cuomo C.A."/>
            <person name="Sanscrainte N.D."/>
            <person name="Goldberg J.M."/>
            <person name="Heiman D."/>
            <person name="Young S."/>
            <person name="Zeng Q."/>
            <person name="Becnel J.J."/>
            <person name="Birren B.W."/>
        </authorList>
    </citation>
    <scope>NUCLEOTIDE SEQUENCE [LARGE SCALE GENOMIC DNA]</scope>
    <source>
        <strain evidence="3">USNM 41457</strain>
    </source>
</reference>
<dbReference type="AlphaFoldDB" id="J8ZVX9"/>
<name>J8ZVX9_EDHAE</name>
<evidence type="ECO:0000313" key="2">
    <source>
        <dbReference type="EMBL" id="EJW03828.1"/>
    </source>
</evidence>
<feature type="compositionally biased region" description="Basic and acidic residues" evidence="1">
    <location>
        <begin position="185"/>
        <end position="196"/>
    </location>
</feature>
<feature type="compositionally biased region" description="Polar residues" evidence="1">
    <location>
        <begin position="59"/>
        <end position="86"/>
    </location>
</feature>
<accession>J8ZVX9</accession>
<comment type="caution">
    <text evidence="2">The sequence shown here is derived from an EMBL/GenBank/DDBJ whole genome shotgun (WGS) entry which is preliminary data.</text>
</comment>
<sequence length="308" mass="35994">MKSERDPHKPLTRNSCIREPTSDKYNRPSARNNDIGSYKQFGKPEDNYSRPKRSLDNYPESQQPFSRQPRSVDNYPDRNNQPNEPINYQPPVGRQQPEPYNYPPQNLPPYEPENSYPPVYRPPIDAYPPYGNRQTPLYPEEQLKFPQPLFNQPNLPIKLDKSKDKPKDVKNIPNTIEDDPFPEDQPEKDKKDHSIESDSSMEEPQEAVLEKNASVVELNDKTFNLKMKNNVCVTFFEKKFIFAPCSKNNPSQKFKLVKADEVKKDLVKDSPEKSSHTKQPKEKKTVQMKKKTSQMKKARKKKILYLKN</sequence>
<evidence type="ECO:0000313" key="3">
    <source>
        <dbReference type="Proteomes" id="UP000003163"/>
    </source>
</evidence>
<feature type="compositionally biased region" description="Basic and acidic residues" evidence="1">
    <location>
        <begin position="158"/>
        <end position="170"/>
    </location>
</feature>
<evidence type="ECO:0000256" key="1">
    <source>
        <dbReference type="SAM" id="MobiDB-lite"/>
    </source>
</evidence>
<gene>
    <name evidence="2" type="ORF">EDEG_01886</name>
</gene>
<dbReference type="EMBL" id="AFBI03000029">
    <property type="protein sequence ID" value="EJW03828.1"/>
    <property type="molecule type" value="Genomic_DNA"/>
</dbReference>
<reference evidence="2 3" key="1">
    <citation type="submission" date="2011-08" db="EMBL/GenBank/DDBJ databases">
        <authorList>
            <person name="Liu Z.J."/>
            <person name="Shi F.L."/>
            <person name="Lu J.Q."/>
            <person name="Li M."/>
            <person name="Wang Z.L."/>
        </authorList>
    </citation>
    <scope>NUCLEOTIDE SEQUENCE [LARGE SCALE GENOMIC DNA]</scope>
    <source>
        <strain evidence="2 3">USNM 41457</strain>
    </source>
</reference>
<feature type="compositionally biased region" description="Basic and acidic residues" evidence="1">
    <location>
        <begin position="42"/>
        <end position="55"/>
    </location>
</feature>
<dbReference type="HOGENOM" id="CLU_903232_0_0_1"/>
<dbReference type="VEuPathDB" id="MicrosporidiaDB:EDEG_01886"/>
<proteinExistence type="predicted"/>
<organism evidence="2 3">
    <name type="scientific">Edhazardia aedis (strain USNM 41457)</name>
    <name type="common">Microsporidian parasite</name>
    <dbReference type="NCBI Taxonomy" id="1003232"/>
    <lineage>
        <taxon>Eukaryota</taxon>
        <taxon>Fungi</taxon>
        <taxon>Fungi incertae sedis</taxon>
        <taxon>Microsporidia</taxon>
        <taxon>Edhazardia</taxon>
    </lineage>
</organism>
<dbReference type="OrthoDB" id="2192420at2759"/>
<feature type="compositionally biased region" description="Pro residues" evidence="1">
    <location>
        <begin position="100"/>
        <end position="111"/>
    </location>
</feature>
<dbReference type="InParanoid" id="J8ZVX9"/>
<feature type="compositionally biased region" description="Basic residues" evidence="1">
    <location>
        <begin position="286"/>
        <end position="308"/>
    </location>
</feature>
<feature type="compositionally biased region" description="Basic and acidic residues" evidence="1">
    <location>
        <begin position="265"/>
        <end position="285"/>
    </location>
</feature>
<feature type="region of interest" description="Disordered" evidence="1">
    <location>
        <begin position="265"/>
        <end position="308"/>
    </location>
</feature>